<keyword evidence="5 7" id="KW-0472">Membrane</keyword>
<evidence type="ECO:0000256" key="1">
    <source>
        <dbReference type="ARBA" id="ARBA00004162"/>
    </source>
</evidence>
<comment type="subcellular location">
    <subcellularLocation>
        <location evidence="1">Cell membrane</location>
        <topology evidence="1">Single-pass membrane protein</topology>
    </subcellularLocation>
</comment>
<feature type="transmembrane region" description="Helical" evidence="7">
    <location>
        <begin position="123"/>
        <end position="145"/>
    </location>
</feature>
<feature type="domain" description="Cell wall-active antibiotics response LiaF-like C-terminal" evidence="9">
    <location>
        <begin position="358"/>
        <end position="456"/>
    </location>
</feature>
<evidence type="ECO:0000256" key="4">
    <source>
        <dbReference type="ARBA" id="ARBA00022989"/>
    </source>
</evidence>
<dbReference type="GO" id="GO:0005886">
    <property type="term" value="C:plasma membrane"/>
    <property type="evidence" value="ECO:0007669"/>
    <property type="project" value="UniProtKB-SubCell"/>
</dbReference>
<dbReference type="Proteomes" id="UP000669179">
    <property type="component" value="Unassembled WGS sequence"/>
</dbReference>
<dbReference type="InterPro" id="IPR007168">
    <property type="entry name" value="Phageshock_PspC_N"/>
</dbReference>
<dbReference type="Pfam" id="PF09922">
    <property type="entry name" value="LiaF-like_C"/>
    <property type="match status" value="1"/>
</dbReference>
<gene>
    <name evidence="10" type="ORF">J4573_33990</name>
</gene>
<evidence type="ECO:0000256" key="5">
    <source>
        <dbReference type="ARBA" id="ARBA00023136"/>
    </source>
</evidence>
<feature type="transmembrane region" description="Helical" evidence="7">
    <location>
        <begin position="265"/>
        <end position="284"/>
    </location>
</feature>
<dbReference type="AlphaFoldDB" id="A0A939PFY4"/>
<evidence type="ECO:0000256" key="6">
    <source>
        <dbReference type="SAM" id="MobiDB-lite"/>
    </source>
</evidence>
<name>A0A939PFY4_9ACTN</name>
<keyword evidence="4 7" id="KW-1133">Transmembrane helix</keyword>
<feature type="region of interest" description="Disordered" evidence="6">
    <location>
        <begin position="155"/>
        <end position="245"/>
    </location>
</feature>
<proteinExistence type="predicted"/>
<feature type="transmembrane region" description="Helical" evidence="7">
    <location>
        <begin position="290"/>
        <end position="308"/>
    </location>
</feature>
<feature type="domain" description="Phage shock protein PspC N-terminal" evidence="8">
    <location>
        <begin position="21"/>
        <end position="76"/>
    </location>
</feature>
<reference evidence="10" key="1">
    <citation type="submission" date="2021-03" db="EMBL/GenBank/DDBJ databases">
        <authorList>
            <person name="Kanchanasin P."/>
            <person name="Saeng-In P."/>
            <person name="Phongsopitanun W."/>
            <person name="Yuki M."/>
            <person name="Kudo T."/>
            <person name="Ohkuma M."/>
            <person name="Tanasupawat S."/>
        </authorList>
    </citation>
    <scope>NUCLEOTIDE SEQUENCE</scope>
    <source>
        <strain evidence="10">GKU 128</strain>
    </source>
</reference>
<evidence type="ECO:0000256" key="7">
    <source>
        <dbReference type="SAM" id="Phobius"/>
    </source>
</evidence>
<dbReference type="EMBL" id="JAGEOJ010000015">
    <property type="protein sequence ID" value="MBO2452142.1"/>
    <property type="molecule type" value="Genomic_DNA"/>
</dbReference>
<keyword evidence="11" id="KW-1185">Reference proteome</keyword>
<keyword evidence="2" id="KW-1003">Cell membrane</keyword>
<dbReference type="InterPro" id="IPR052027">
    <property type="entry name" value="PspC"/>
</dbReference>
<evidence type="ECO:0000313" key="10">
    <source>
        <dbReference type="EMBL" id="MBO2452142.1"/>
    </source>
</evidence>
<keyword evidence="3 7" id="KW-0812">Transmembrane</keyword>
<dbReference type="PANTHER" id="PTHR33885">
    <property type="entry name" value="PHAGE SHOCK PROTEIN C"/>
    <property type="match status" value="1"/>
</dbReference>
<feature type="transmembrane region" description="Helical" evidence="7">
    <location>
        <begin position="94"/>
        <end position="117"/>
    </location>
</feature>
<evidence type="ECO:0000313" key="11">
    <source>
        <dbReference type="Proteomes" id="UP000669179"/>
    </source>
</evidence>
<evidence type="ECO:0000259" key="8">
    <source>
        <dbReference type="Pfam" id="PF04024"/>
    </source>
</evidence>
<feature type="transmembrane region" description="Helical" evidence="7">
    <location>
        <begin position="47"/>
        <end position="73"/>
    </location>
</feature>
<sequence>MVEDRTASSPPASAAGETYERMARVHEGRVIAGVCTGMSRYTGIDTVVFRVGFALLTLAHGQGIFLYIAAALFMPADPYSMSQLERLFRRRFDAAAVMSIMGALLCVGVLLSMVGGGVSTDSLAVLTMFGLVMLIAHARGVDLVAAARTFPERLQGHSPDSYGTAARPPAAGPVSLDEPGLGTGPGGLREGMVDLAKLGSAPPPTDSPPAADTPPSDDEPVSTDVPGRADLPTAPRSSCWGAPPRPYGVDTPVRAARQASPLTQFTLLAALVAGVATVPVLHGYTGPQTTMIALSVALAVVGAGLIMGSWFRARGLATVGALLTLALLTTSVVAEAPRDAKYGDVEWRPTDAVGTEQDYKLGVGSATLDLTALPLAAGQRVTINASVILGGIRVKVPRTARIELDAQVALGDVSVDLRTQSGPRAKMVEVLQPDGMPKNPPVIELQIRGKVGDVQVNRV</sequence>
<dbReference type="RefSeq" id="WP_208260032.1">
    <property type="nucleotide sequence ID" value="NZ_JAGEOJ010000015.1"/>
</dbReference>
<comment type="caution">
    <text evidence="10">The sequence shown here is derived from an EMBL/GenBank/DDBJ whole genome shotgun (WGS) entry which is preliminary data.</text>
</comment>
<dbReference type="InterPro" id="IPR024425">
    <property type="entry name" value="LiaF-like_C"/>
</dbReference>
<organism evidence="10 11">
    <name type="scientific">Actinomadura barringtoniae</name>
    <dbReference type="NCBI Taxonomy" id="1427535"/>
    <lineage>
        <taxon>Bacteria</taxon>
        <taxon>Bacillati</taxon>
        <taxon>Actinomycetota</taxon>
        <taxon>Actinomycetes</taxon>
        <taxon>Streptosporangiales</taxon>
        <taxon>Thermomonosporaceae</taxon>
        <taxon>Actinomadura</taxon>
    </lineage>
</organism>
<evidence type="ECO:0000259" key="9">
    <source>
        <dbReference type="Pfam" id="PF09922"/>
    </source>
</evidence>
<evidence type="ECO:0000256" key="3">
    <source>
        <dbReference type="ARBA" id="ARBA00022692"/>
    </source>
</evidence>
<accession>A0A939PFY4</accession>
<protein>
    <submittedName>
        <fullName evidence="10">PspC domain-containing protein</fullName>
    </submittedName>
</protein>
<evidence type="ECO:0000256" key="2">
    <source>
        <dbReference type="ARBA" id="ARBA00022475"/>
    </source>
</evidence>
<dbReference type="Pfam" id="PF04024">
    <property type="entry name" value="PspC"/>
    <property type="match status" value="1"/>
</dbReference>
<dbReference type="PANTHER" id="PTHR33885:SF3">
    <property type="entry name" value="PHAGE SHOCK PROTEIN C"/>
    <property type="match status" value="1"/>
</dbReference>